<dbReference type="AlphaFoldDB" id="A0A6H5I5H3"/>
<feature type="compositionally biased region" description="Basic and acidic residues" evidence="1">
    <location>
        <begin position="36"/>
        <end position="57"/>
    </location>
</feature>
<gene>
    <name evidence="2" type="ORF">TBRA_LOCUS2118</name>
</gene>
<reference evidence="2 3" key="1">
    <citation type="submission" date="2020-02" db="EMBL/GenBank/DDBJ databases">
        <authorList>
            <person name="Ferguson B K."/>
        </authorList>
    </citation>
    <scope>NUCLEOTIDE SEQUENCE [LARGE SCALE GENOMIC DNA]</scope>
</reference>
<proteinExistence type="predicted"/>
<evidence type="ECO:0000313" key="3">
    <source>
        <dbReference type="Proteomes" id="UP000479190"/>
    </source>
</evidence>
<name>A0A6H5I5H3_9HYME</name>
<organism evidence="2 3">
    <name type="scientific">Trichogramma brassicae</name>
    <dbReference type="NCBI Taxonomy" id="86971"/>
    <lineage>
        <taxon>Eukaryota</taxon>
        <taxon>Metazoa</taxon>
        <taxon>Ecdysozoa</taxon>
        <taxon>Arthropoda</taxon>
        <taxon>Hexapoda</taxon>
        <taxon>Insecta</taxon>
        <taxon>Pterygota</taxon>
        <taxon>Neoptera</taxon>
        <taxon>Endopterygota</taxon>
        <taxon>Hymenoptera</taxon>
        <taxon>Apocrita</taxon>
        <taxon>Proctotrupomorpha</taxon>
        <taxon>Chalcidoidea</taxon>
        <taxon>Trichogrammatidae</taxon>
        <taxon>Trichogramma</taxon>
    </lineage>
</organism>
<accession>A0A6H5I5H3</accession>
<sequence length="173" mass="20060">MYYVCLGSPRLSKQQREQIIISPKRSEELMQPCEVLRADPRRSEPAEGSLRETERQSSRSGRRVHRDRRQVIHIVINVESAQRANDSRGQERLQGQLDDQGQEALLLGHRHARRRSRVRFSLPNLLRKLAVSPELRSLQDRVGKSYRELVRALRRGLHRGLLVFGSDNGRPTQ</sequence>
<dbReference type="EMBL" id="CADCXV010000424">
    <property type="protein sequence ID" value="CAB0030102.1"/>
    <property type="molecule type" value="Genomic_DNA"/>
</dbReference>
<keyword evidence="3" id="KW-1185">Reference proteome</keyword>
<dbReference type="Proteomes" id="UP000479190">
    <property type="component" value="Unassembled WGS sequence"/>
</dbReference>
<protein>
    <submittedName>
        <fullName evidence="2">Uncharacterized protein</fullName>
    </submittedName>
</protein>
<evidence type="ECO:0000256" key="1">
    <source>
        <dbReference type="SAM" id="MobiDB-lite"/>
    </source>
</evidence>
<feature type="region of interest" description="Disordered" evidence="1">
    <location>
        <begin position="31"/>
        <end position="65"/>
    </location>
</feature>
<evidence type="ECO:0000313" key="2">
    <source>
        <dbReference type="EMBL" id="CAB0030102.1"/>
    </source>
</evidence>